<reference evidence="1 2" key="1">
    <citation type="submission" date="2023-10" db="EMBL/GenBank/DDBJ databases">
        <title>Development of a sustainable strategy for remediation of hydrocarbon-contaminated territories based on the waste exchange concept.</title>
        <authorList>
            <person name="Krivoruchko A."/>
        </authorList>
    </citation>
    <scope>NUCLEOTIDE SEQUENCE [LARGE SCALE GENOMIC DNA]</scope>
    <source>
        <strain evidence="1 2">IEGM 1323</strain>
    </source>
</reference>
<proteinExistence type="predicted"/>
<keyword evidence="2" id="KW-1185">Reference proteome</keyword>
<gene>
    <name evidence="1" type="ORF">R3P96_01930</name>
</gene>
<protein>
    <submittedName>
        <fullName evidence="1">Uncharacterized protein</fullName>
    </submittedName>
</protein>
<sequence length="149" mass="16727">MSDVIDVDVDLMAGALILDSVNNREGVPTERFPQPPNLVTGGPGLAVIDAGGRGKVHTRVRIEPFAPPMTNTERAAWEEMQECTFSCEDPEMFLDGSTGEIIAPFTLPVGNYRIRVYVRGRDQWFDCYTAPDEEPRIHLELHIWPEPEM</sequence>
<accession>A0ABU4B7B8</accession>
<dbReference type="EMBL" id="JAWLJX010000001">
    <property type="protein sequence ID" value="MDV6260090.1"/>
    <property type="molecule type" value="Genomic_DNA"/>
</dbReference>
<name>A0ABU4B7B8_9NOCA</name>
<dbReference type="RefSeq" id="WP_317562968.1">
    <property type="nucleotide sequence ID" value="NZ_JAWLJX010000001.1"/>
</dbReference>
<comment type="caution">
    <text evidence="1">The sequence shown here is derived from an EMBL/GenBank/DDBJ whole genome shotgun (WGS) entry which is preliminary data.</text>
</comment>
<organism evidence="1 2">
    <name type="scientific">Rhodococcoides yunnanense</name>
    <dbReference type="NCBI Taxonomy" id="278209"/>
    <lineage>
        <taxon>Bacteria</taxon>
        <taxon>Bacillati</taxon>
        <taxon>Actinomycetota</taxon>
        <taxon>Actinomycetes</taxon>
        <taxon>Mycobacteriales</taxon>
        <taxon>Nocardiaceae</taxon>
        <taxon>Rhodococcoides</taxon>
    </lineage>
</organism>
<evidence type="ECO:0000313" key="1">
    <source>
        <dbReference type="EMBL" id="MDV6260090.1"/>
    </source>
</evidence>
<evidence type="ECO:0000313" key="2">
    <source>
        <dbReference type="Proteomes" id="UP001185755"/>
    </source>
</evidence>
<dbReference type="Proteomes" id="UP001185755">
    <property type="component" value="Unassembled WGS sequence"/>
</dbReference>